<evidence type="ECO:0000313" key="3">
    <source>
        <dbReference type="Proteomes" id="UP000249723"/>
    </source>
</evidence>
<dbReference type="EMBL" id="FMWP01000096">
    <property type="protein sequence ID" value="SCZ98923.1"/>
    <property type="molecule type" value="Genomic_DNA"/>
</dbReference>
<accession>A0A2X0LRN6</accession>
<evidence type="ECO:0000313" key="2">
    <source>
        <dbReference type="EMBL" id="SCZ98923.1"/>
    </source>
</evidence>
<keyword evidence="3" id="KW-1185">Reference proteome</keyword>
<gene>
    <name evidence="2" type="ORF">BZ3500_MVSOF-1268-A1-R1_CHR3-1G05711</name>
</gene>
<protein>
    <submittedName>
        <fullName evidence="2">BZ3500_MvSof-1268-A1-R1_Chr3-1g05711 protein</fullName>
    </submittedName>
</protein>
<organism evidence="2 3">
    <name type="scientific">Microbotryum saponariae</name>
    <dbReference type="NCBI Taxonomy" id="289078"/>
    <lineage>
        <taxon>Eukaryota</taxon>
        <taxon>Fungi</taxon>
        <taxon>Dikarya</taxon>
        <taxon>Basidiomycota</taxon>
        <taxon>Pucciniomycotina</taxon>
        <taxon>Microbotryomycetes</taxon>
        <taxon>Microbotryales</taxon>
        <taxon>Microbotryaceae</taxon>
        <taxon>Microbotryum</taxon>
    </lineage>
</organism>
<evidence type="ECO:0000256" key="1">
    <source>
        <dbReference type="SAM" id="MobiDB-lite"/>
    </source>
</evidence>
<dbReference type="OrthoDB" id="2537462at2759"/>
<reference evidence="3" key="1">
    <citation type="submission" date="2016-10" db="EMBL/GenBank/DDBJ databases">
        <authorList>
            <person name="Jeantristanb JTB J.-T."/>
            <person name="Ricardo R."/>
        </authorList>
    </citation>
    <scope>NUCLEOTIDE SEQUENCE [LARGE SCALE GENOMIC DNA]</scope>
</reference>
<feature type="region of interest" description="Disordered" evidence="1">
    <location>
        <begin position="1"/>
        <end position="20"/>
    </location>
</feature>
<proteinExistence type="predicted"/>
<dbReference type="AlphaFoldDB" id="A0A2X0LRN6"/>
<dbReference type="Proteomes" id="UP000249723">
    <property type="component" value="Unassembled WGS sequence"/>
</dbReference>
<feature type="region of interest" description="Disordered" evidence="1">
    <location>
        <begin position="155"/>
        <end position="180"/>
    </location>
</feature>
<name>A0A2X0LRN6_9BASI</name>
<sequence length="180" mass="20366">MAPPCGSTPVASQDVDDEDPSLNLTLADAFKPKLEKRQQRRDQLAQQIAPLAQAHKNEVDAILDKMNVELQGEKDAFEERERIFGEEEKRLKGELMRLSERMQEEMSASIGRVHQILADDEKYMAQFAANIQTIVKAEQEEVERRVQKCWFVQAEPQAEGAGPQTGDRQRKTTPAPARGH</sequence>